<evidence type="ECO:0008006" key="3">
    <source>
        <dbReference type="Google" id="ProtNLM"/>
    </source>
</evidence>
<dbReference type="InterPro" id="IPR006175">
    <property type="entry name" value="YjgF/YER057c/UK114"/>
</dbReference>
<reference evidence="1" key="1">
    <citation type="journal article" date="2014" name="Int. J. Syst. Evol. Microbiol.">
        <title>Complete genome sequence of Corynebacterium casei LMG S-19264T (=DSM 44701T), isolated from a smear-ripened cheese.</title>
        <authorList>
            <consortium name="US DOE Joint Genome Institute (JGI-PGF)"/>
            <person name="Walter F."/>
            <person name="Albersmeier A."/>
            <person name="Kalinowski J."/>
            <person name="Ruckert C."/>
        </authorList>
    </citation>
    <scope>NUCLEOTIDE SEQUENCE</scope>
    <source>
        <strain evidence="1">CGMCC 4.7398</strain>
    </source>
</reference>
<accession>A0A919KMZ5</accession>
<dbReference type="GO" id="GO:0019239">
    <property type="term" value="F:deaminase activity"/>
    <property type="evidence" value="ECO:0007669"/>
    <property type="project" value="TreeGrafter"/>
</dbReference>
<keyword evidence="2" id="KW-1185">Reference proteome</keyword>
<dbReference type="Gene3D" id="3.30.1330.40">
    <property type="entry name" value="RutC-like"/>
    <property type="match status" value="1"/>
</dbReference>
<comment type="caution">
    <text evidence="1">The sequence shown here is derived from an EMBL/GenBank/DDBJ whole genome shotgun (WGS) entry which is preliminary data.</text>
</comment>
<name>A0A919KMZ5_9MICO</name>
<dbReference type="InterPro" id="IPR035959">
    <property type="entry name" value="RutC-like_sf"/>
</dbReference>
<dbReference type="CDD" id="cd00448">
    <property type="entry name" value="YjgF_YER057c_UK114_family"/>
    <property type="match status" value="1"/>
</dbReference>
<gene>
    <name evidence="1" type="ORF">GCM10017772_02410</name>
</gene>
<dbReference type="GO" id="GO:0005829">
    <property type="term" value="C:cytosol"/>
    <property type="evidence" value="ECO:0007669"/>
    <property type="project" value="TreeGrafter"/>
</dbReference>
<dbReference type="SUPFAM" id="SSF55298">
    <property type="entry name" value="YjgF-like"/>
    <property type="match status" value="1"/>
</dbReference>
<sequence length="126" mass="12815">MGRDVLRTDAAPSSALYAQGTKNGQFIVVSGMVGIDPVTGALAGPTVQEQTRQAVANCSAVLGAGGATLEDVLEVGVLLADPDDFAGLNEAWAELFAADPPARYVAKLGAVLPDVLVSIRMTAMTG</sequence>
<dbReference type="EMBL" id="BNAS01000001">
    <property type="protein sequence ID" value="GHH65008.1"/>
    <property type="molecule type" value="Genomic_DNA"/>
</dbReference>
<dbReference type="Pfam" id="PF01042">
    <property type="entry name" value="Ribonuc_L-PSP"/>
    <property type="match status" value="1"/>
</dbReference>
<reference evidence="1" key="2">
    <citation type="submission" date="2020-09" db="EMBL/GenBank/DDBJ databases">
        <authorList>
            <person name="Sun Q."/>
            <person name="Zhou Y."/>
        </authorList>
    </citation>
    <scope>NUCLEOTIDE SEQUENCE</scope>
    <source>
        <strain evidence="1">CGMCC 4.7398</strain>
    </source>
</reference>
<dbReference type="AlphaFoldDB" id="A0A919KMZ5"/>
<dbReference type="RefSeq" id="WP_189667452.1">
    <property type="nucleotide sequence ID" value="NZ_BNAS01000001.1"/>
</dbReference>
<protein>
    <recommendedName>
        <fullName evidence="3">RidA family protein</fullName>
    </recommendedName>
</protein>
<dbReference type="Proteomes" id="UP000627369">
    <property type="component" value="Unassembled WGS sequence"/>
</dbReference>
<evidence type="ECO:0000313" key="2">
    <source>
        <dbReference type="Proteomes" id="UP000627369"/>
    </source>
</evidence>
<proteinExistence type="predicted"/>
<dbReference type="PANTHER" id="PTHR11803">
    <property type="entry name" value="2-IMINOBUTANOATE/2-IMINOPROPANOATE DEAMINASE RIDA"/>
    <property type="match status" value="1"/>
</dbReference>
<evidence type="ECO:0000313" key="1">
    <source>
        <dbReference type="EMBL" id="GHH65008.1"/>
    </source>
</evidence>
<dbReference type="PANTHER" id="PTHR11803:SF39">
    <property type="entry name" value="2-IMINOBUTANOATE_2-IMINOPROPANOATE DEAMINASE"/>
    <property type="match status" value="1"/>
</dbReference>
<organism evidence="1 2">
    <name type="scientific">Promicromonospora soli</name>
    <dbReference type="NCBI Taxonomy" id="2035533"/>
    <lineage>
        <taxon>Bacteria</taxon>
        <taxon>Bacillati</taxon>
        <taxon>Actinomycetota</taxon>
        <taxon>Actinomycetes</taxon>
        <taxon>Micrococcales</taxon>
        <taxon>Promicromonosporaceae</taxon>
        <taxon>Promicromonospora</taxon>
    </lineage>
</organism>